<evidence type="ECO:0000313" key="2">
    <source>
        <dbReference type="EMBL" id="KAK3912423.1"/>
    </source>
</evidence>
<accession>A0AAE1LAF6</accession>
<proteinExistence type="predicted"/>
<dbReference type="Proteomes" id="UP001219518">
    <property type="component" value="Unassembled WGS sequence"/>
</dbReference>
<reference evidence="2" key="2">
    <citation type="journal article" date="2023" name="BMC Genomics">
        <title>Pest status, molecular evolution, and epigenetic factors derived from the genome assembly of Frankliniella fusca, a thysanopteran phytovirus vector.</title>
        <authorList>
            <person name="Catto M.A."/>
            <person name="Labadie P.E."/>
            <person name="Jacobson A.L."/>
            <person name="Kennedy G.G."/>
            <person name="Srinivasan R."/>
            <person name="Hunt B.G."/>
        </authorList>
    </citation>
    <scope>NUCLEOTIDE SEQUENCE</scope>
    <source>
        <strain evidence="2">PL_HMW_Pooled</strain>
    </source>
</reference>
<keyword evidence="1" id="KW-1133">Transmembrane helix</keyword>
<reference evidence="2" key="1">
    <citation type="submission" date="2021-07" db="EMBL/GenBank/DDBJ databases">
        <authorList>
            <person name="Catto M.A."/>
            <person name="Jacobson A."/>
            <person name="Kennedy G."/>
            <person name="Labadie P."/>
            <person name="Hunt B.G."/>
            <person name="Srinivasan R."/>
        </authorList>
    </citation>
    <scope>NUCLEOTIDE SEQUENCE</scope>
    <source>
        <strain evidence="2">PL_HMW_Pooled</strain>
        <tissue evidence="2">Head</tissue>
    </source>
</reference>
<comment type="caution">
    <text evidence="2">The sequence shown here is derived from an EMBL/GenBank/DDBJ whole genome shotgun (WGS) entry which is preliminary data.</text>
</comment>
<name>A0AAE1LAF6_9NEOP</name>
<feature type="transmembrane region" description="Helical" evidence="1">
    <location>
        <begin position="45"/>
        <end position="62"/>
    </location>
</feature>
<sequence length="74" mass="8250">MFNCSNIPSLYKENYLSALKIQAEAQVSSYLISIFLFIRKVKSGCIPIVICCMLAISVVYSLKTQHAVLCIFGL</sequence>
<dbReference type="AlphaFoldDB" id="A0AAE1LAF6"/>
<feature type="transmembrane region" description="Helical" evidence="1">
    <location>
        <begin position="15"/>
        <end position="38"/>
    </location>
</feature>
<dbReference type="EMBL" id="JAHWGI010000293">
    <property type="protein sequence ID" value="KAK3912423.1"/>
    <property type="molecule type" value="Genomic_DNA"/>
</dbReference>
<evidence type="ECO:0000313" key="3">
    <source>
        <dbReference type="Proteomes" id="UP001219518"/>
    </source>
</evidence>
<keyword evidence="3" id="KW-1185">Reference proteome</keyword>
<evidence type="ECO:0000256" key="1">
    <source>
        <dbReference type="SAM" id="Phobius"/>
    </source>
</evidence>
<protein>
    <submittedName>
        <fullName evidence="2">Uncharacterized protein</fullName>
    </submittedName>
</protein>
<gene>
    <name evidence="2" type="ORF">KUF71_021993</name>
</gene>
<keyword evidence="1" id="KW-0812">Transmembrane</keyword>
<organism evidence="2 3">
    <name type="scientific">Frankliniella fusca</name>
    <dbReference type="NCBI Taxonomy" id="407009"/>
    <lineage>
        <taxon>Eukaryota</taxon>
        <taxon>Metazoa</taxon>
        <taxon>Ecdysozoa</taxon>
        <taxon>Arthropoda</taxon>
        <taxon>Hexapoda</taxon>
        <taxon>Insecta</taxon>
        <taxon>Pterygota</taxon>
        <taxon>Neoptera</taxon>
        <taxon>Paraneoptera</taxon>
        <taxon>Thysanoptera</taxon>
        <taxon>Terebrantia</taxon>
        <taxon>Thripoidea</taxon>
        <taxon>Thripidae</taxon>
        <taxon>Frankliniella</taxon>
    </lineage>
</organism>
<keyword evidence="1" id="KW-0472">Membrane</keyword>